<dbReference type="NCBIfam" id="TIGR01311">
    <property type="entry name" value="glycerol_kin"/>
    <property type="match status" value="1"/>
</dbReference>
<evidence type="ECO:0000313" key="13">
    <source>
        <dbReference type="WBParaSite" id="jg10401"/>
    </source>
</evidence>
<evidence type="ECO:0000256" key="6">
    <source>
        <dbReference type="ARBA" id="ARBA00022777"/>
    </source>
</evidence>
<dbReference type="Proteomes" id="UP000887574">
    <property type="component" value="Unplaced"/>
</dbReference>
<evidence type="ECO:0000256" key="2">
    <source>
        <dbReference type="ARBA" id="ARBA00009156"/>
    </source>
</evidence>
<dbReference type="NCBIfam" id="NF000756">
    <property type="entry name" value="PRK00047.1"/>
    <property type="match status" value="1"/>
</dbReference>
<dbReference type="GO" id="GO:0005524">
    <property type="term" value="F:ATP binding"/>
    <property type="evidence" value="ECO:0007669"/>
    <property type="project" value="UniProtKB-KW"/>
</dbReference>
<accession>A0A915CLI8</accession>
<dbReference type="GO" id="GO:0046167">
    <property type="term" value="P:glycerol-3-phosphate biosynthetic process"/>
    <property type="evidence" value="ECO:0007669"/>
    <property type="project" value="TreeGrafter"/>
</dbReference>
<dbReference type="PIRSF" id="PIRSF000538">
    <property type="entry name" value="GlpK"/>
    <property type="match status" value="1"/>
</dbReference>
<evidence type="ECO:0000313" key="12">
    <source>
        <dbReference type="Proteomes" id="UP000887574"/>
    </source>
</evidence>
<reference evidence="13" key="1">
    <citation type="submission" date="2022-11" db="UniProtKB">
        <authorList>
            <consortium name="WormBaseParasite"/>
        </authorList>
    </citation>
    <scope>IDENTIFICATION</scope>
</reference>
<feature type="domain" description="Carbohydrate kinase FGGY C-terminal" evidence="11">
    <location>
        <begin position="243"/>
        <end position="435"/>
    </location>
</feature>
<comment type="similarity">
    <text evidence="2">Belongs to the FGGY kinase family.</text>
</comment>
<protein>
    <recommendedName>
        <fullName evidence="3">glycerol kinase</fullName>
        <ecNumber evidence="3">2.7.1.30</ecNumber>
    </recommendedName>
    <alternativeName>
        <fullName evidence="9">ATP:glycerol 3-phosphotransferase</fullName>
    </alternativeName>
</protein>
<dbReference type="InterPro" id="IPR018484">
    <property type="entry name" value="FGGY_N"/>
</dbReference>
<dbReference type="InterPro" id="IPR000577">
    <property type="entry name" value="Carb_kinase_FGGY"/>
</dbReference>
<organism evidence="12 13">
    <name type="scientific">Ditylenchus dipsaci</name>
    <dbReference type="NCBI Taxonomy" id="166011"/>
    <lineage>
        <taxon>Eukaryota</taxon>
        <taxon>Metazoa</taxon>
        <taxon>Ecdysozoa</taxon>
        <taxon>Nematoda</taxon>
        <taxon>Chromadorea</taxon>
        <taxon>Rhabditida</taxon>
        <taxon>Tylenchina</taxon>
        <taxon>Tylenchomorpha</taxon>
        <taxon>Sphaerularioidea</taxon>
        <taxon>Anguinidae</taxon>
        <taxon>Anguininae</taxon>
        <taxon>Ditylenchus</taxon>
    </lineage>
</organism>
<keyword evidence="5" id="KW-0547">Nucleotide-binding</keyword>
<keyword evidence="8" id="KW-0067">ATP-binding</keyword>
<evidence type="ECO:0000256" key="5">
    <source>
        <dbReference type="ARBA" id="ARBA00022741"/>
    </source>
</evidence>
<dbReference type="Pfam" id="PF00370">
    <property type="entry name" value="FGGY_N"/>
    <property type="match status" value="1"/>
</dbReference>
<evidence type="ECO:0000256" key="8">
    <source>
        <dbReference type="ARBA" id="ARBA00022840"/>
    </source>
</evidence>
<proteinExistence type="inferred from homology"/>
<keyword evidence="12" id="KW-1185">Reference proteome</keyword>
<dbReference type="GO" id="GO:0006071">
    <property type="term" value="P:glycerol metabolic process"/>
    <property type="evidence" value="ECO:0007669"/>
    <property type="project" value="UniProtKB-KW"/>
</dbReference>
<feature type="domain" description="Carbohydrate kinase FGGY N-terminal" evidence="10">
    <location>
        <begin position="5"/>
        <end position="233"/>
    </location>
</feature>
<evidence type="ECO:0000256" key="9">
    <source>
        <dbReference type="ARBA" id="ARBA00043149"/>
    </source>
</evidence>
<dbReference type="GO" id="GO:0006641">
    <property type="term" value="P:triglyceride metabolic process"/>
    <property type="evidence" value="ECO:0007669"/>
    <property type="project" value="TreeGrafter"/>
</dbReference>
<dbReference type="SUPFAM" id="SSF53067">
    <property type="entry name" value="Actin-like ATPase domain"/>
    <property type="match status" value="2"/>
</dbReference>
<dbReference type="AlphaFoldDB" id="A0A915CLI8"/>
<dbReference type="Pfam" id="PF02782">
    <property type="entry name" value="FGGY_C"/>
    <property type="match status" value="1"/>
</dbReference>
<keyword evidence="7" id="KW-0319">Glycerol metabolism</keyword>
<dbReference type="GO" id="GO:0004370">
    <property type="term" value="F:glycerol kinase activity"/>
    <property type="evidence" value="ECO:0007669"/>
    <property type="project" value="UniProtKB-EC"/>
</dbReference>
<evidence type="ECO:0000256" key="7">
    <source>
        <dbReference type="ARBA" id="ARBA00022798"/>
    </source>
</evidence>
<evidence type="ECO:0000259" key="10">
    <source>
        <dbReference type="Pfam" id="PF00370"/>
    </source>
</evidence>
<keyword evidence="4" id="KW-0808">Transferase</keyword>
<name>A0A915CLI8_9BILA</name>
<dbReference type="InterPro" id="IPR005999">
    <property type="entry name" value="Glycerol_kin"/>
</dbReference>
<dbReference type="InterPro" id="IPR043129">
    <property type="entry name" value="ATPase_NBD"/>
</dbReference>
<comment type="pathway">
    <text evidence="1">Polyol metabolism; glycerol degradation via glycerol kinase pathway; sn-glycerol 3-phosphate from glycerol: step 1/1.</text>
</comment>
<keyword evidence="6" id="KW-0418">Kinase</keyword>
<dbReference type="EC" id="2.7.1.30" evidence="3"/>
<dbReference type="InterPro" id="IPR018485">
    <property type="entry name" value="FGGY_C"/>
</dbReference>
<sequence>MVLLGAIDQGTSSTRFLIFEADTGDLVTSHQIEVRQLFPESGWVEMDPDEIYSTVMECIEQACNKLEEMGISVDEIKAIGIANQRETSLVWDKQTNLPLHNAIVWLDTRTSDLAEEYTNNTPPSQTRITLSQKLEVQTARKNGTLLFGTVDSWLLWKCCGIHATDVTNASRTMLMDLHKRKWSSELLEFFDIPAEILPAIHSSAEVYGYMKSGVLKGVPISGCLGDQQSAMVGHNCLRAGEAKNTYGTGTFMLCNTGNKAVLSKNGLLTTIGFQFGANSPVCYAVEGSGSIGGNVVRFLRDNLNFIKEASEVEELASRVETTNDVYFVPCFTGLYTPYWDATARGIIVGLTQCATRAHIALAALKAVAFQTAEMVEAVEHDLEGLTKVRMLKVDGGMTANKLFNQLQTDILGRSIVCSKMSEISGWGAAVAAGIGARQVSLEEFSQYSCPKLIKYMPGTTEELREHEMRRWKEAVSRSRDWAHSEIST</sequence>
<evidence type="ECO:0000256" key="1">
    <source>
        <dbReference type="ARBA" id="ARBA00005190"/>
    </source>
</evidence>
<dbReference type="Gene3D" id="3.30.420.40">
    <property type="match status" value="2"/>
</dbReference>
<evidence type="ECO:0000256" key="4">
    <source>
        <dbReference type="ARBA" id="ARBA00022679"/>
    </source>
</evidence>
<evidence type="ECO:0000259" key="11">
    <source>
        <dbReference type="Pfam" id="PF02782"/>
    </source>
</evidence>
<dbReference type="FunFam" id="3.30.420.40:FF:000108">
    <property type="entry name" value="Glycerol kinase, glycosomal"/>
    <property type="match status" value="1"/>
</dbReference>
<dbReference type="GO" id="GO:0005739">
    <property type="term" value="C:mitochondrion"/>
    <property type="evidence" value="ECO:0007669"/>
    <property type="project" value="TreeGrafter"/>
</dbReference>
<dbReference type="WBParaSite" id="jg10401">
    <property type="protein sequence ID" value="jg10401"/>
    <property type="gene ID" value="jg10401"/>
</dbReference>
<dbReference type="PANTHER" id="PTHR10196:SF69">
    <property type="entry name" value="GLYCEROL KINASE"/>
    <property type="match status" value="1"/>
</dbReference>
<dbReference type="PANTHER" id="PTHR10196">
    <property type="entry name" value="SUGAR KINASE"/>
    <property type="match status" value="1"/>
</dbReference>
<evidence type="ECO:0000256" key="3">
    <source>
        <dbReference type="ARBA" id="ARBA00012099"/>
    </source>
</evidence>